<evidence type="ECO:0000259" key="1">
    <source>
        <dbReference type="Pfam" id="PF07486"/>
    </source>
</evidence>
<organism evidence="2 3">
    <name type="scientific">Sulfobacillus harzensis</name>
    <dbReference type="NCBI Taxonomy" id="2729629"/>
    <lineage>
        <taxon>Bacteria</taxon>
        <taxon>Bacillati</taxon>
        <taxon>Bacillota</taxon>
        <taxon>Clostridia</taxon>
        <taxon>Eubacteriales</taxon>
        <taxon>Clostridiales Family XVII. Incertae Sedis</taxon>
        <taxon>Sulfobacillus</taxon>
    </lineage>
</organism>
<proteinExistence type="predicted"/>
<keyword evidence="2" id="KW-0378">Hydrolase</keyword>
<sequence length="115" mass="12507">VLPKSGWPFWRSVVVVIGDFILGRNIQARSFPHRLWAALHQPNQFETVAKGAWASARPTPSAWHAAALALRGVDPTDGALYFYNPSLPHAAWMNTLTGCEPIGAMDFCRAAPAAP</sequence>
<comment type="caution">
    <text evidence="2">The sequence shown here is derived from an EMBL/GenBank/DDBJ whole genome shotgun (WGS) entry which is preliminary data.</text>
</comment>
<dbReference type="AlphaFoldDB" id="A0A7Y0L907"/>
<name>A0A7Y0L907_9FIRM</name>
<dbReference type="GO" id="GO:0016787">
    <property type="term" value="F:hydrolase activity"/>
    <property type="evidence" value="ECO:0007669"/>
    <property type="project" value="UniProtKB-KW"/>
</dbReference>
<keyword evidence="3" id="KW-1185">Reference proteome</keyword>
<feature type="domain" description="Cell wall hydrolase SleB" evidence="1">
    <location>
        <begin position="16"/>
        <end position="107"/>
    </location>
</feature>
<dbReference type="EMBL" id="JABBVZ010000276">
    <property type="protein sequence ID" value="NMP25162.1"/>
    <property type="molecule type" value="Genomic_DNA"/>
</dbReference>
<dbReference type="RefSeq" id="WP_207711886.1">
    <property type="nucleotide sequence ID" value="NZ_JABBVZ010000276.1"/>
</dbReference>
<accession>A0A7Y0L907</accession>
<reference evidence="2 3" key="1">
    <citation type="submission" date="2020-04" db="EMBL/GenBank/DDBJ databases">
        <authorList>
            <person name="Zhang R."/>
            <person name="Schippers A."/>
        </authorList>
    </citation>
    <scope>NUCLEOTIDE SEQUENCE [LARGE SCALE GENOMIC DNA]</scope>
    <source>
        <strain evidence="2 3">DSM 109850</strain>
    </source>
</reference>
<evidence type="ECO:0000313" key="2">
    <source>
        <dbReference type="EMBL" id="NMP25162.1"/>
    </source>
</evidence>
<feature type="non-terminal residue" evidence="2">
    <location>
        <position position="1"/>
    </location>
</feature>
<gene>
    <name evidence="2" type="ORF">HIJ39_22990</name>
</gene>
<dbReference type="Pfam" id="PF07486">
    <property type="entry name" value="Hydrolase_2"/>
    <property type="match status" value="1"/>
</dbReference>
<dbReference type="Proteomes" id="UP000533476">
    <property type="component" value="Unassembled WGS sequence"/>
</dbReference>
<evidence type="ECO:0000313" key="3">
    <source>
        <dbReference type="Proteomes" id="UP000533476"/>
    </source>
</evidence>
<protein>
    <submittedName>
        <fullName evidence="2">Cell wall hydrolase</fullName>
    </submittedName>
</protein>
<dbReference type="Gene3D" id="6.20.240.60">
    <property type="match status" value="1"/>
</dbReference>
<dbReference type="InterPro" id="IPR011105">
    <property type="entry name" value="Cell_wall_hydrolase_SleB"/>
</dbReference>